<feature type="domain" description="SIS" evidence="4">
    <location>
        <begin position="57"/>
        <end position="220"/>
    </location>
</feature>
<accession>A0A3E3E8K3</accession>
<comment type="catalytic activity">
    <reaction evidence="3">
        <text>N-acetyl-D-muramate 6-phosphate + H2O = N-acetyl-D-glucosamine 6-phosphate + (R)-lactate</text>
        <dbReference type="Rhea" id="RHEA:26410"/>
        <dbReference type="ChEBI" id="CHEBI:15377"/>
        <dbReference type="ChEBI" id="CHEBI:16004"/>
        <dbReference type="ChEBI" id="CHEBI:57513"/>
        <dbReference type="ChEBI" id="CHEBI:58722"/>
        <dbReference type="EC" id="4.2.1.126"/>
    </reaction>
</comment>
<dbReference type="GO" id="GO:0016803">
    <property type="term" value="F:ether hydrolase activity"/>
    <property type="evidence" value="ECO:0007669"/>
    <property type="project" value="TreeGrafter"/>
</dbReference>
<dbReference type="FunFam" id="3.40.50.10490:FF:000014">
    <property type="entry name" value="N-acetylmuramic acid 6-phosphate etherase"/>
    <property type="match status" value="1"/>
</dbReference>
<keyword evidence="2 3" id="KW-0119">Carbohydrate metabolism</keyword>
<evidence type="ECO:0000259" key="4">
    <source>
        <dbReference type="PROSITE" id="PS51464"/>
    </source>
</evidence>
<dbReference type="Gene3D" id="1.10.8.1080">
    <property type="match status" value="1"/>
</dbReference>
<comment type="miscellaneous">
    <text evidence="3">A lyase-type mechanism (elimination/hydration) is suggested for the cleavage of the lactyl ether bond of MurNAc 6-phosphate, with the formation of an alpha,beta-unsaturated aldehyde intermediate with (E)-stereochemistry, followed by the syn addition of water to give product.</text>
</comment>
<comment type="caution">
    <text evidence="5">The sequence shown here is derived from an EMBL/GenBank/DDBJ whole genome shotgun (WGS) entry which is preliminary data.</text>
</comment>
<name>A0A3E3E8K3_9FIRM</name>
<dbReference type="GO" id="GO:0009254">
    <property type="term" value="P:peptidoglycan turnover"/>
    <property type="evidence" value="ECO:0007669"/>
    <property type="project" value="TreeGrafter"/>
</dbReference>
<dbReference type="CDD" id="cd05007">
    <property type="entry name" value="SIS_Etherase"/>
    <property type="match status" value="1"/>
</dbReference>
<dbReference type="InterPro" id="IPR040190">
    <property type="entry name" value="MURQ/GCKR"/>
</dbReference>
<feature type="active site" description="Proton donor" evidence="3">
    <location>
        <position position="85"/>
    </location>
</feature>
<dbReference type="PANTHER" id="PTHR10088:SF4">
    <property type="entry name" value="GLUCOKINASE REGULATORY PROTEIN"/>
    <property type="match status" value="1"/>
</dbReference>
<dbReference type="InterPro" id="IPR046348">
    <property type="entry name" value="SIS_dom_sf"/>
</dbReference>
<dbReference type="UniPathway" id="UPA00342"/>
<keyword evidence="1 3" id="KW-0456">Lyase</keyword>
<protein>
    <recommendedName>
        <fullName evidence="3">N-acetylmuramic acid 6-phosphate etherase</fullName>
        <shortName evidence="3">MurNAc-6-P etherase</shortName>
        <ecNumber evidence="3">4.2.1.126</ecNumber>
    </recommendedName>
    <alternativeName>
        <fullName evidence="3">N-acetylmuramic acid 6-phosphate hydrolase</fullName>
    </alternativeName>
    <alternativeName>
        <fullName evidence="3">N-acetylmuramic acid 6-phosphate lyase</fullName>
    </alternativeName>
</protein>
<dbReference type="SUPFAM" id="SSF53697">
    <property type="entry name" value="SIS domain"/>
    <property type="match status" value="1"/>
</dbReference>
<dbReference type="AlphaFoldDB" id="A0A3E3E8K3"/>
<gene>
    <name evidence="3 5" type="primary">murQ</name>
    <name evidence="5" type="ORF">DXB93_17220</name>
</gene>
<dbReference type="GO" id="GO:0016835">
    <property type="term" value="F:carbon-oxygen lyase activity"/>
    <property type="evidence" value="ECO:0007669"/>
    <property type="project" value="UniProtKB-UniRule"/>
</dbReference>
<dbReference type="NCBIfam" id="NF003915">
    <property type="entry name" value="PRK05441.1"/>
    <property type="match status" value="1"/>
</dbReference>
<evidence type="ECO:0000313" key="6">
    <source>
        <dbReference type="Proteomes" id="UP000261032"/>
    </source>
</evidence>
<evidence type="ECO:0000256" key="2">
    <source>
        <dbReference type="ARBA" id="ARBA00023277"/>
    </source>
</evidence>
<evidence type="ECO:0000256" key="3">
    <source>
        <dbReference type="HAMAP-Rule" id="MF_00068"/>
    </source>
</evidence>
<dbReference type="Pfam" id="PF20741">
    <property type="entry name" value="GKRP-like_C"/>
    <property type="match status" value="1"/>
</dbReference>
<dbReference type="InterPro" id="IPR001347">
    <property type="entry name" value="SIS_dom"/>
</dbReference>
<dbReference type="GO" id="GO:0097367">
    <property type="term" value="F:carbohydrate derivative binding"/>
    <property type="evidence" value="ECO:0007669"/>
    <property type="project" value="InterPro"/>
</dbReference>
<dbReference type="HAMAP" id="MF_00068">
    <property type="entry name" value="MurQ"/>
    <property type="match status" value="1"/>
</dbReference>
<dbReference type="PROSITE" id="PS51464">
    <property type="entry name" value="SIS"/>
    <property type="match status" value="1"/>
</dbReference>
<proteinExistence type="inferred from homology"/>
<comment type="similarity">
    <text evidence="3">Belongs to the GCKR-like family. MurNAc-6-P etherase subfamily.</text>
</comment>
<comment type="function">
    <text evidence="3">Specifically catalyzes the cleavage of the D-lactyl ether substituent of MurNAc 6-phosphate, producing GlcNAc 6-phosphate and D-lactate.</text>
</comment>
<dbReference type="EC" id="4.2.1.126" evidence="3"/>
<dbReference type="Pfam" id="PF22645">
    <property type="entry name" value="GKRP_SIS_N"/>
    <property type="match status" value="1"/>
</dbReference>
<evidence type="ECO:0000313" key="5">
    <source>
        <dbReference type="EMBL" id="RGD78573.1"/>
    </source>
</evidence>
<dbReference type="RefSeq" id="WP_117582558.1">
    <property type="nucleotide sequence ID" value="NZ_JBPFNO010000289.1"/>
</dbReference>
<comment type="pathway">
    <text evidence="3">Amino-sugar metabolism; N-acetylmuramate degradation.</text>
</comment>
<dbReference type="GO" id="GO:0097173">
    <property type="term" value="P:N-acetylmuramic acid catabolic process"/>
    <property type="evidence" value="ECO:0007669"/>
    <property type="project" value="UniProtKB-UniPathway"/>
</dbReference>
<dbReference type="InterPro" id="IPR005486">
    <property type="entry name" value="Glucokinase_regulatory_CS"/>
</dbReference>
<dbReference type="PROSITE" id="PS01272">
    <property type="entry name" value="GCKR"/>
    <property type="match status" value="1"/>
</dbReference>
<reference evidence="5 6" key="1">
    <citation type="submission" date="2018-08" db="EMBL/GenBank/DDBJ databases">
        <title>A genome reference for cultivated species of the human gut microbiota.</title>
        <authorList>
            <person name="Zou Y."/>
            <person name="Xue W."/>
            <person name="Luo G."/>
        </authorList>
    </citation>
    <scope>NUCLEOTIDE SEQUENCE [LARGE SCALE GENOMIC DNA]</scope>
    <source>
        <strain evidence="5 6">OM06-4</strain>
    </source>
</reference>
<evidence type="ECO:0000256" key="1">
    <source>
        <dbReference type="ARBA" id="ARBA00023239"/>
    </source>
</evidence>
<sequence>MPNDLSLLMTEQQNMNTLHIDEMDTIEILNTINQEDKNVALAVRNELVAISKAVDAIYKKVARGGRLIYIGAGTSGRLGVLDASECPPTYGVSPTLVQGIIAGGTDALLNAIEGAEDSRELAKEDLEKIELTEHDVVCGLAASGRTPYVIGGIKYANLIGATTLSICCVSKGLISNFAQYPIEVKVGPEVITGSTRMKAGTAQKMVLNMLSTSVMIKLGKVYGNLMIDVQPTNEKLKKRAIGIVEKCTGLASIEAKKLLESTGYDVKCAILMEKTKLDFESCRNLLLKYQNNVTKVIRQYKK</sequence>
<dbReference type="EMBL" id="QUSL01000046">
    <property type="protein sequence ID" value="RGD78573.1"/>
    <property type="molecule type" value="Genomic_DNA"/>
</dbReference>
<dbReference type="NCBIfam" id="NF009222">
    <property type="entry name" value="PRK12570.1"/>
    <property type="match status" value="1"/>
</dbReference>
<organism evidence="5 6">
    <name type="scientific">Thomasclavelia ramosa</name>
    <dbReference type="NCBI Taxonomy" id="1547"/>
    <lineage>
        <taxon>Bacteria</taxon>
        <taxon>Bacillati</taxon>
        <taxon>Bacillota</taxon>
        <taxon>Erysipelotrichia</taxon>
        <taxon>Erysipelotrichales</taxon>
        <taxon>Coprobacillaceae</taxon>
        <taxon>Thomasclavelia</taxon>
    </lineage>
</organism>
<dbReference type="PANTHER" id="PTHR10088">
    <property type="entry name" value="GLUCOKINASE REGULATORY PROTEIN"/>
    <property type="match status" value="1"/>
</dbReference>
<dbReference type="GO" id="GO:0046348">
    <property type="term" value="P:amino sugar catabolic process"/>
    <property type="evidence" value="ECO:0007669"/>
    <property type="project" value="InterPro"/>
</dbReference>
<dbReference type="Proteomes" id="UP000261032">
    <property type="component" value="Unassembled WGS sequence"/>
</dbReference>
<comment type="subunit">
    <text evidence="3">Homodimer.</text>
</comment>
<dbReference type="NCBIfam" id="TIGR00274">
    <property type="entry name" value="N-acetylmuramic acid 6-phosphate etherase"/>
    <property type="match status" value="1"/>
</dbReference>
<feature type="active site" evidence="3">
    <location>
        <position position="116"/>
    </location>
</feature>
<dbReference type="InterPro" id="IPR005488">
    <property type="entry name" value="Etherase_MurQ"/>
</dbReference>
<dbReference type="Gene3D" id="3.40.50.10490">
    <property type="entry name" value="Glucose-6-phosphate isomerase like protein, domain 1"/>
    <property type="match status" value="1"/>
</dbReference>